<evidence type="ECO:0000256" key="2">
    <source>
        <dbReference type="ARBA" id="ARBA00009326"/>
    </source>
</evidence>
<dbReference type="STRING" id="27334.A0A0A2JJN8"/>
<evidence type="ECO:0000256" key="3">
    <source>
        <dbReference type="ARBA" id="ARBA00022670"/>
    </source>
</evidence>
<evidence type="ECO:0000259" key="9">
    <source>
        <dbReference type="PROSITE" id="PS52048"/>
    </source>
</evidence>
<evidence type="ECO:0000256" key="4">
    <source>
        <dbReference type="ARBA" id="ARBA00022786"/>
    </source>
</evidence>
<dbReference type="GO" id="GO:0004843">
    <property type="term" value="F:cysteine-type deubiquitinase activity"/>
    <property type="evidence" value="ECO:0007669"/>
    <property type="project" value="UniProtKB-EC"/>
</dbReference>
<dbReference type="EC" id="3.4.19.12" evidence="8"/>
<evidence type="ECO:0000256" key="6">
    <source>
        <dbReference type="ARBA" id="ARBA00022807"/>
    </source>
</evidence>
<accession>A0A0A2JJN8</accession>
<dbReference type="HOGENOM" id="CLU_573772_0_0_1"/>
<evidence type="ECO:0000313" key="10">
    <source>
        <dbReference type="EMBL" id="KGO52510.1"/>
    </source>
</evidence>
<evidence type="ECO:0000256" key="8">
    <source>
        <dbReference type="RuleBase" id="RU361215"/>
    </source>
</evidence>
<dbReference type="OrthoDB" id="9997102at2759"/>
<dbReference type="InterPro" id="IPR008030">
    <property type="entry name" value="NmrA-like"/>
</dbReference>
<evidence type="ECO:0000313" key="11">
    <source>
        <dbReference type="Proteomes" id="UP000030143"/>
    </source>
</evidence>
<evidence type="ECO:0000256" key="5">
    <source>
        <dbReference type="ARBA" id="ARBA00022801"/>
    </source>
</evidence>
<dbReference type="Proteomes" id="UP000030143">
    <property type="component" value="Unassembled WGS sequence"/>
</dbReference>
<dbReference type="PhylomeDB" id="A0A0A2JJN8"/>
<dbReference type="GeneID" id="27677592"/>
<evidence type="ECO:0000256" key="7">
    <source>
        <dbReference type="PROSITE-ProRule" id="PRU01393"/>
    </source>
</evidence>
<dbReference type="Pfam" id="PF01088">
    <property type="entry name" value="Peptidase_C12"/>
    <property type="match status" value="1"/>
</dbReference>
<dbReference type="GO" id="GO:0005737">
    <property type="term" value="C:cytoplasm"/>
    <property type="evidence" value="ECO:0007669"/>
    <property type="project" value="TreeGrafter"/>
</dbReference>
<reference evidence="10 11" key="1">
    <citation type="journal article" date="2015" name="Mol. Plant Microbe Interact.">
        <title>Genome, transcriptome, and functional analyses of Penicillium expansum provide new insights into secondary metabolism and pathogenicity.</title>
        <authorList>
            <person name="Ballester A.R."/>
            <person name="Marcet-Houben M."/>
            <person name="Levin E."/>
            <person name="Sela N."/>
            <person name="Selma-Lazaro C."/>
            <person name="Carmona L."/>
            <person name="Wisniewski M."/>
            <person name="Droby S."/>
            <person name="Gonzalez-Candelas L."/>
            <person name="Gabaldon T."/>
        </authorList>
    </citation>
    <scope>NUCLEOTIDE SEQUENCE [LARGE SCALE GENOMIC DNA]</scope>
    <source>
        <strain evidence="10 11">MD-8</strain>
    </source>
</reference>
<dbReference type="SUPFAM" id="SSF51735">
    <property type="entry name" value="NAD(P)-binding Rossmann-fold domains"/>
    <property type="match status" value="1"/>
</dbReference>
<dbReference type="PANTHER" id="PTHR10589">
    <property type="entry name" value="UBIQUITIN CARBOXYL-TERMINAL HYDROLASE"/>
    <property type="match status" value="1"/>
</dbReference>
<dbReference type="Gene3D" id="3.90.25.10">
    <property type="entry name" value="UDP-galactose 4-epimerase, domain 1"/>
    <property type="match status" value="1"/>
</dbReference>
<organism evidence="10 11">
    <name type="scientific">Penicillium expansum</name>
    <name type="common">Blue mold rot fungus</name>
    <dbReference type="NCBI Taxonomy" id="27334"/>
    <lineage>
        <taxon>Eukaryota</taxon>
        <taxon>Fungi</taxon>
        <taxon>Dikarya</taxon>
        <taxon>Ascomycota</taxon>
        <taxon>Pezizomycotina</taxon>
        <taxon>Eurotiomycetes</taxon>
        <taxon>Eurotiomycetidae</taxon>
        <taxon>Eurotiales</taxon>
        <taxon>Aspergillaceae</taxon>
        <taxon>Penicillium</taxon>
    </lineage>
</organism>
<keyword evidence="11" id="KW-1185">Reference proteome</keyword>
<comment type="caution">
    <text evidence="10">The sequence shown here is derived from an EMBL/GenBank/DDBJ whole genome shotgun (WGS) entry which is preliminary data.</text>
</comment>
<dbReference type="VEuPathDB" id="FungiDB:PEXP_099730"/>
<dbReference type="PANTHER" id="PTHR10589:SF17">
    <property type="entry name" value="UBIQUITIN CARBOXYL-TERMINAL HYDROLASE"/>
    <property type="match status" value="1"/>
</dbReference>
<dbReference type="AlphaFoldDB" id="A0A0A2JJN8"/>
<keyword evidence="4 8" id="KW-0833">Ubl conjugation pathway</keyword>
<dbReference type="InterPro" id="IPR036291">
    <property type="entry name" value="NAD(P)-bd_dom_sf"/>
</dbReference>
<dbReference type="GO" id="GO:0016579">
    <property type="term" value="P:protein deubiquitination"/>
    <property type="evidence" value="ECO:0007669"/>
    <property type="project" value="TreeGrafter"/>
</dbReference>
<dbReference type="Gene3D" id="3.40.50.720">
    <property type="entry name" value="NAD(P)-binding Rossmann-like Domain"/>
    <property type="match status" value="1"/>
</dbReference>
<dbReference type="Pfam" id="PF05368">
    <property type="entry name" value="NmrA"/>
    <property type="match status" value="1"/>
</dbReference>
<dbReference type="PRINTS" id="PR00707">
    <property type="entry name" value="UBCTHYDRLASE"/>
</dbReference>
<sequence length="471" mass="52447">MFNLGVQVINGQKTFIPLENNPEVHKHLCKNLGVSPSLTFHDILSTTPEMLSWIPRPVNALILLCDKPIYLAARSRVEHSIPEYLGSGADEPVLWMKQTIGHACGLMALLHVVVNLENGKYVLAGSELEKIVKSAIGLGPVERARLLYDSRFLEEAHMDAASEGCSIVPLPQEECGFHFIAFVKKDGKVWELNGGMNGPLLRGELEGDLLGEEGLDMTKSPNITLIQGNLDHPAAIFENVKRQTSTPVWGVFSVQTANPRNDDERRQGMALIDESVKQGVKYFVYSSVDRGGERSDQNPTQVPHFIFKHEIEKHLKEKAKGTDMEWTILRPVAFFENLTPDYFGKVFTTAWQMSLEGKPLQLVATSDIGFFAAAAFTNPEALKNHACSLAGDELTFDQMSETFKQLTGKNVPTTFSIPVRLMMAAVKELGVMFKWFHDEGYGADIPTLKKLNPGLKAFGDWLKEDSKFETR</sequence>
<comment type="catalytic activity">
    <reaction evidence="1 8">
        <text>Thiol-dependent hydrolysis of ester, thioester, amide, peptide and isopeptide bonds formed by the C-terminal Gly of ubiquitin (a 76-residue protein attached to proteins as an intracellular targeting signal).</text>
        <dbReference type="EC" id="3.4.19.12"/>
    </reaction>
</comment>
<dbReference type="CDD" id="cd09616">
    <property type="entry name" value="Peptidase_C12_UCH_L1_L3"/>
    <property type="match status" value="1"/>
</dbReference>
<dbReference type="InterPro" id="IPR001578">
    <property type="entry name" value="Peptidase_C12_UCH"/>
</dbReference>
<comment type="caution">
    <text evidence="7">Lacks conserved residue(s) required for the propagation of feature annotation.</text>
</comment>
<dbReference type="InterPro" id="IPR038765">
    <property type="entry name" value="Papain-like_cys_pep_sf"/>
</dbReference>
<proteinExistence type="inferred from homology"/>
<dbReference type="GO" id="GO:0006511">
    <property type="term" value="P:ubiquitin-dependent protein catabolic process"/>
    <property type="evidence" value="ECO:0007669"/>
    <property type="project" value="UniProtKB-UniRule"/>
</dbReference>
<evidence type="ECO:0000256" key="1">
    <source>
        <dbReference type="ARBA" id="ARBA00000707"/>
    </source>
</evidence>
<keyword evidence="6 8" id="KW-0788">Thiol protease</keyword>
<dbReference type="SUPFAM" id="SSF54001">
    <property type="entry name" value="Cysteine proteinases"/>
    <property type="match status" value="1"/>
</dbReference>
<dbReference type="PROSITE" id="PS52048">
    <property type="entry name" value="UCH_DOMAIN"/>
    <property type="match status" value="1"/>
</dbReference>
<name>A0A0A2JJN8_PENEN</name>
<dbReference type="Gene3D" id="3.40.532.10">
    <property type="entry name" value="Peptidase C12, ubiquitin carboxyl-terminal hydrolase"/>
    <property type="match status" value="1"/>
</dbReference>
<dbReference type="InterPro" id="IPR036959">
    <property type="entry name" value="Peptidase_C12_UCH_sf"/>
</dbReference>
<comment type="similarity">
    <text evidence="2 7 8">Belongs to the peptidase C12 family.</text>
</comment>
<dbReference type="EMBL" id="JQFZ01000264">
    <property type="protein sequence ID" value="KGO52510.1"/>
    <property type="molecule type" value="Genomic_DNA"/>
</dbReference>
<feature type="domain" description="UCH catalytic" evidence="9">
    <location>
        <begin position="14"/>
        <end position="253"/>
    </location>
</feature>
<gene>
    <name evidence="10" type="ORF">PEX2_048980</name>
</gene>
<dbReference type="RefSeq" id="XP_016595251.1">
    <property type="nucleotide sequence ID" value="XM_016742173.1"/>
</dbReference>
<protein>
    <recommendedName>
        <fullName evidence="8">Ubiquitin carboxyl-terminal hydrolase</fullName>
        <ecNumber evidence="8">3.4.19.12</ecNumber>
    </recommendedName>
</protein>
<keyword evidence="3 8" id="KW-0645">Protease</keyword>
<keyword evidence="5 8" id="KW-0378">Hydrolase</keyword>